<proteinExistence type="inferred from homology"/>
<comment type="similarity">
    <text evidence="3">Belongs to the copper type II ascorbate-dependent monooxygenase family.</text>
</comment>
<dbReference type="GO" id="GO:0005615">
    <property type="term" value="C:extracellular space"/>
    <property type="evidence" value="ECO:0007669"/>
    <property type="project" value="TreeGrafter"/>
</dbReference>
<dbReference type="Gene3D" id="2.60.120.230">
    <property type="match status" value="1"/>
</dbReference>
<organism evidence="14">
    <name type="scientific">Darwinula stevensoni</name>
    <dbReference type="NCBI Taxonomy" id="69355"/>
    <lineage>
        <taxon>Eukaryota</taxon>
        <taxon>Metazoa</taxon>
        <taxon>Ecdysozoa</taxon>
        <taxon>Arthropoda</taxon>
        <taxon>Crustacea</taxon>
        <taxon>Oligostraca</taxon>
        <taxon>Ostracoda</taxon>
        <taxon>Podocopa</taxon>
        <taxon>Podocopida</taxon>
        <taxon>Darwinulocopina</taxon>
        <taxon>Darwinuloidea</taxon>
        <taxon>Darwinulidae</taxon>
        <taxon>Darwinula</taxon>
    </lineage>
</organism>
<dbReference type="Pfam" id="PF01082">
    <property type="entry name" value="Cu2_monooxygen"/>
    <property type="match status" value="1"/>
</dbReference>
<evidence type="ECO:0000256" key="7">
    <source>
        <dbReference type="ARBA" id="ARBA00023002"/>
    </source>
</evidence>
<evidence type="ECO:0000256" key="3">
    <source>
        <dbReference type="ARBA" id="ARBA00010676"/>
    </source>
</evidence>
<dbReference type="InterPro" id="IPR024548">
    <property type="entry name" value="Cu2_monoox_C"/>
</dbReference>
<dbReference type="InterPro" id="IPR036939">
    <property type="entry name" value="Cu2_ascorb_mOase_N_sf"/>
</dbReference>
<comment type="subcellular location">
    <subcellularLocation>
        <location evidence="2">Membrane</location>
        <topology evidence="2">Single-pass membrane protein</topology>
    </subcellularLocation>
</comment>
<comment type="cofactor">
    <cofactor evidence="1">
        <name>Cu(2+)</name>
        <dbReference type="ChEBI" id="CHEBI:29036"/>
    </cofactor>
</comment>
<keyword evidence="12" id="KW-0325">Glycoprotein</keyword>
<evidence type="ECO:0000313" key="14">
    <source>
        <dbReference type="EMBL" id="CAD7240755.1"/>
    </source>
</evidence>
<dbReference type="InterPro" id="IPR005018">
    <property type="entry name" value="DOMON_domain"/>
</dbReference>
<dbReference type="InterPro" id="IPR020611">
    <property type="entry name" value="Cu2_ascorb_mOase_CS-1"/>
</dbReference>
<dbReference type="InterPro" id="IPR008977">
    <property type="entry name" value="PHM/PNGase_F_dom_sf"/>
</dbReference>
<dbReference type="PROSITE" id="PS00084">
    <property type="entry name" value="CU2_MONOOXYGENASE_1"/>
    <property type="match status" value="1"/>
</dbReference>
<evidence type="ECO:0000256" key="10">
    <source>
        <dbReference type="ARBA" id="ARBA00023136"/>
    </source>
</evidence>
<evidence type="ECO:0000256" key="12">
    <source>
        <dbReference type="ARBA" id="ARBA00023180"/>
    </source>
</evidence>
<dbReference type="AlphaFoldDB" id="A0A7R9A2F4"/>
<dbReference type="InterPro" id="IPR000323">
    <property type="entry name" value="Cu2_ascorb_mOase_N"/>
</dbReference>
<reference evidence="14" key="1">
    <citation type="submission" date="2020-11" db="EMBL/GenBank/DDBJ databases">
        <authorList>
            <person name="Tran Van P."/>
        </authorList>
    </citation>
    <scope>NUCLEOTIDE SEQUENCE</scope>
</reference>
<evidence type="ECO:0000259" key="13">
    <source>
        <dbReference type="PROSITE" id="PS50836"/>
    </source>
</evidence>
<dbReference type="PANTHER" id="PTHR10157">
    <property type="entry name" value="DOPAMINE BETA HYDROXYLASE RELATED"/>
    <property type="match status" value="1"/>
</dbReference>
<dbReference type="GO" id="GO:0030667">
    <property type="term" value="C:secretory granule membrane"/>
    <property type="evidence" value="ECO:0007669"/>
    <property type="project" value="TreeGrafter"/>
</dbReference>
<dbReference type="PROSITE" id="PS50836">
    <property type="entry name" value="DOMON"/>
    <property type="match status" value="1"/>
</dbReference>
<dbReference type="PANTHER" id="PTHR10157:SF29">
    <property type="entry name" value="DOPAMINE BETA-HYDROXYLASE"/>
    <property type="match status" value="1"/>
</dbReference>
<evidence type="ECO:0000256" key="6">
    <source>
        <dbReference type="ARBA" id="ARBA00022989"/>
    </source>
</evidence>
<dbReference type="EMBL" id="CAJPEV010000060">
    <property type="protein sequence ID" value="CAG0879812.1"/>
    <property type="molecule type" value="Genomic_DNA"/>
</dbReference>
<dbReference type="Gene3D" id="2.60.120.310">
    <property type="entry name" value="Copper type II, ascorbate-dependent monooxygenase, N-terminal domain"/>
    <property type="match status" value="1"/>
</dbReference>
<keyword evidence="6" id="KW-1133">Transmembrane helix</keyword>
<keyword evidence="4" id="KW-0812">Transmembrane</keyword>
<evidence type="ECO:0000256" key="1">
    <source>
        <dbReference type="ARBA" id="ARBA00001973"/>
    </source>
</evidence>
<dbReference type="GO" id="GO:0042421">
    <property type="term" value="P:norepinephrine biosynthetic process"/>
    <property type="evidence" value="ECO:0007669"/>
    <property type="project" value="TreeGrafter"/>
</dbReference>
<dbReference type="EMBL" id="LR899577">
    <property type="protein sequence ID" value="CAD7240755.1"/>
    <property type="molecule type" value="Genomic_DNA"/>
</dbReference>
<name>A0A7R9A2F4_9CRUS</name>
<evidence type="ECO:0000313" key="15">
    <source>
        <dbReference type="Proteomes" id="UP000677054"/>
    </source>
</evidence>
<dbReference type="GO" id="GO:0006589">
    <property type="term" value="P:octopamine biosynthetic process"/>
    <property type="evidence" value="ECO:0007669"/>
    <property type="project" value="TreeGrafter"/>
</dbReference>
<gene>
    <name evidence="14" type="ORF">DSTB1V02_LOCUS762</name>
</gene>
<dbReference type="Proteomes" id="UP000677054">
    <property type="component" value="Unassembled WGS sequence"/>
</dbReference>
<evidence type="ECO:0000256" key="11">
    <source>
        <dbReference type="ARBA" id="ARBA00023157"/>
    </source>
</evidence>
<evidence type="ECO:0000256" key="9">
    <source>
        <dbReference type="ARBA" id="ARBA00023033"/>
    </source>
</evidence>
<dbReference type="Pfam" id="PF03712">
    <property type="entry name" value="Cu2_monoox_C"/>
    <property type="match status" value="1"/>
</dbReference>
<dbReference type="OrthoDB" id="129121at2759"/>
<dbReference type="PRINTS" id="PR00767">
    <property type="entry name" value="DBMONOXGNASE"/>
</dbReference>
<dbReference type="FunFam" id="2.60.120.230:FF:000001">
    <property type="entry name" value="Monooxygenase, DBH-like 1"/>
    <property type="match status" value="1"/>
</dbReference>
<keyword evidence="15" id="KW-1185">Reference proteome</keyword>
<keyword evidence="5" id="KW-0479">Metal-binding</keyword>
<keyword evidence="7" id="KW-0560">Oxidoreductase</keyword>
<keyword evidence="9" id="KW-0503">Monooxygenase</keyword>
<sequence length="506" mass="57677">MANEAGILHVDKEQDCKRFSIERKENETHFSFTREFVTCDDEDYEIEDGTTHVLYATGPGPLIKIEGLDLHDYEWGMARVQLLKPGIPIPRFPEGTFPVDVSAEKVAVPSEETTYWCHVYRLPDRHAGFLPEQFEPRIEKKSRGLVHHMEVFHCETRDPSAAIPLYRGHCHADDRPREVDVCKRVLAAWAMGASPFWYPQEAGLPIGGADFNRYVMLEVHYNNPDKISGKPKKLVYKKKDEIADDCLRLSGHVDSSGIRLHASSRLRKYDAGVLELGLEYTPKMALPPRMDTFYLSGFCISECTALGLPEEGIMIFGSQLHSHLTGRRIWTRHVREGRELPELNRDNHYSTHFQEIRILKEPVHVLPGDALVTTCHDSTLDRENVTVGGFAISDEMCVNYVHYYPKMNLEVCKSSVDSEALDNYFRFMELWENQATSPEKDVTGNYHAISWTPLRADGLKSLYETAPLSMQCNQSNGDRFPGAWEAMPQTQILHPLPPAEEECPEE</sequence>
<dbReference type="InterPro" id="IPR000945">
    <property type="entry name" value="DBH-like"/>
</dbReference>
<dbReference type="SUPFAM" id="SSF49742">
    <property type="entry name" value="PHM/PNGase F"/>
    <property type="match status" value="2"/>
</dbReference>
<evidence type="ECO:0000256" key="5">
    <source>
        <dbReference type="ARBA" id="ARBA00022723"/>
    </source>
</evidence>
<dbReference type="InterPro" id="IPR014784">
    <property type="entry name" value="Cu2_ascorb_mOase-like_C"/>
</dbReference>
<keyword evidence="11" id="KW-1015">Disulfide bond</keyword>
<dbReference type="GO" id="GO:0042420">
    <property type="term" value="P:dopamine catabolic process"/>
    <property type="evidence" value="ECO:0007669"/>
    <property type="project" value="TreeGrafter"/>
</dbReference>
<keyword evidence="10" id="KW-0472">Membrane</keyword>
<dbReference type="InterPro" id="IPR028460">
    <property type="entry name" value="Tbh/DBH"/>
</dbReference>
<keyword evidence="8" id="KW-0186">Copper</keyword>
<dbReference type="GO" id="GO:0004500">
    <property type="term" value="F:dopamine beta-monooxygenase activity"/>
    <property type="evidence" value="ECO:0007669"/>
    <property type="project" value="InterPro"/>
</dbReference>
<dbReference type="GO" id="GO:0005507">
    <property type="term" value="F:copper ion binding"/>
    <property type="evidence" value="ECO:0007669"/>
    <property type="project" value="InterPro"/>
</dbReference>
<protein>
    <recommendedName>
        <fullName evidence="13">DOMON domain-containing protein</fullName>
    </recommendedName>
</protein>
<evidence type="ECO:0000256" key="8">
    <source>
        <dbReference type="ARBA" id="ARBA00023008"/>
    </source>
</evidence>
<accession>A0A7R9A2F4</accession>
<evidence type="ECO:0000256" key="4">
    <source>
        <dbReference type="ARBA" id="ARBA00022692"/>
    </source>
</evidence>
<evidence type="ECO:0000256" key="2">
    <source>
        <dbReference type="ARBA" id="ARBA00004167"/>
    </source>
</evidence>
<feature type="domain" description="DOMON" evidence="13">
    <location>
        <begin position="1"/>
        <end position="58"/>
    </location>
</feature>